<gene>
    <name evidence="2" type="ORF">K3174_12130</name>
</gene>
<dbReference type="EMBL" id="JAIGNO010000007">
    <property type="protein sequence ID" value="MBX7483280.1"/>
    <property type="molecule type" value="Genomic_DNA"/>
</dbReference>
<evidence type="ECO:0000313" key="3">
    <source>
        <dbReference type="Proteomes" id="UP000755104"/>
    </source>
</evidence>
<dbReference type="Proteomes" id="UP000755104">
    <property type="component" value="Unassembled WGS sequence"/>
</dbReference>
<sequence length="117" mass="12887">MVGEPCGTRQHPAGGRRAAGGATTYTAKTAILESENRKVTVRLPTGYDKEPERKYPVVYVLDGGPEQNFEHIAGIAQSRDMNWSFDPLILVGIESVIRWHELAPPVVDPEPYEAQAL</sequence>
<accession>A0ABS7J7I1</accession>
<protein>
    <recommendedName>
        <fullName evidence="4">Esterase family protein</fullName>
    </recommendedName>
</protein>
<dbReference type="InterPro" id="IPR029058">
    <property type="entry name" value="AB_hydrolase_fold"/>
</dbReference>
<dbReference type="InterPro" id="IPR000801">
    <property type="entry name" value="Esterase-like"/>
</dbReference>
<evidence type="ECO:0000313" key="2">
    <source>
        <dbReference type="EMBL" id="MBX7483280.1"/>
    </source>
</evidence>
<reference evidence="2 3" key="1">
    <citation type="submission" date="2021-08" db="EMBL/GenBank/DDBJ databases">
        <title>Comparative Genomics Analysis of the Genus Qipengyuania Reveals Extensive Genetic Diversity and Metabolic Versatility, Including the Description of Fifteen Novel Species.</title>
        <authorList>
            <person name="Liu Y."/>
        </authorList>
    </citation>
    <scope>NUCLEOTIDE SEQUENCE [LARGE SCALE GENOMIC DNA]</scope>
    <source>
        <strain evidence="2 3">6D47A</strain>
    </source>
</reference>
<dbReference type="Pfam" id="PF00756">
    <property type="entry name" value="Esterase"/>
    <property type="match status" value="1"/>
</dbReference>
<dbReference type="RefSeq" id="WP_221558893.1">
    <property type="nucleotide sequence ID" value="NZ_JAIGNO010000007.1"/>
</dbReference>
<evidence type="ECO:0008006" key="4">
    <source>
        <dbReference type="Google" id="ProtNLM"/>
    </source>
</evidence>
<dbReference type="SUPFAM" id="SSF53474">
    <property type="entry name" value="alpha/beta-Hydrolases"/>
    <property type="match status" value="1"/>
</dbReference>
<feature type="region of interest" description="Disordered" evidence="1">
    <location>
        <begin position="1"/>
        <end position="22"/>
    </location>
</feature>
<dbReference type="Gene3D" id="3.40.50.1820">
    <property type="entry name" value="alpha/beta hydrolase"/>
    <property type="match status" value="1"/>
</dbReference>
<name>A0ABS7J7I1_9SPHN</name>
<feature type="compositionally biased region" description="Low complexity" evidence="1">
    <location>
        <begin position="13"/>
        <end position="22"/>
    </location>
</feature>
<comment type="caution">
    <text evidence="2">The sequence shown here is derived from an EMBL/GenBank/DDBJ whole genome shotgun (WGS) entry which is preliminary data.</text>
</comment>
<organism evidence="2 3">
    <name type="scientific">Qipengyuania qiaonensis</name>
    <dbReference type="NCBI Taxonomy" id="2867240"/>
    <lineage>
        <taxon>Bacteria</taxon>
        <taxon>Pseudomonadati</taxon>
        <taxon>Pseudomonadota</taxon>
        <taxon>Alphaproteobacteria</taxon>
        <taxon>Sphingomonadales</taxon>
        <taxon>Erythrobacteraceae</taxon>
        <taxon>Qipengyuania</taxon>
    </lineage>
</organism>
<keyword evidence="3" id="KW-1185">Reference proteome</keyword>
<proteinExistence type="predicted"/>
<evidence type="ECO:0000256" key="1">
    <source>
        <dbReference type="SAM" id="MobiDB-lite"/>
    </source>
</evidence>